<dbReference type="AlphaFoldDB" id="A0A9P8LCW3"/>
<evidence type="ECO:0000313" key="3">
    <source>
        <dbReference type="EMBL" id="KAH0562014.1"/>
    </source>
</evidence>
<dbReference type="PANTHER" id="PTHR41390:SF1">
    <property type="entry name" value="NADH-UBIQUINONE OXIDOREDUCTASE 213 KDA SUBUNIT"/>
    <property type="match status" value="1"/>
</dbReference>
<feature type="transmembrane region" description="Helical" evidence="2">
    <location>
        <begin position="27"/>
        <end position="48"/>
    </location>
</feature>
<dbReference type="PANTHER" id="PTHR41390">
    <property type="entry name" value="CHROMOSOME 7, WHOLE GENOME SHOTGUN SEQUENCE"/>
    <property type="match status" value="1"/>
</dbReference>
<protein>
    <submittedName>
        <fullName evidence="3">Uncharacterized protein</fullName>
    </submittedName>
</protein>
<keyword evidence="4" id="KW-1185">Reference proteome</keyword>
<organism evidence="3 4">
    <name type="scientific">Trichoglossum hirsutum</name>
    <dbReference type="NCBI Taxonomy" id="265104"/>
    <lineage>
        <taxon>Eukaryota</taxon>
        <taxon>Fungi</taxon>
        <taxon>Dikarya</taxon>
        <taxon>Ascomycota</taxon>
        <taxon>Pezizomycotina</taxon>
        <taxon>Geoglossomycetes</taxon>
        <taxon>Geoglossales</taxon>
        <taxon>Geoglossaceae</taxon>
        <taxon>Trichoglossum</taxon>
    </lineage>
</organism>
<keyword evidence="2" id="KW-0812">Transmembrane</keyword>
<proteinExistence type="predicted"/>
<feature type="region of interest" description="Disordered" evidence="1">
    <location>
        <begin position="116"/>
        <end position="136"/>
    </location>
</feature>
<name>A0A9P8LCW3_9PEZI</name>
<evidence type="ECO:0000256" key="2">
    <source>
        <dbReference type="SAM" id="Phobius"/>
    </source>
</evidence>
<dbReference type="EMBL" id="JAGHQM010000429">
    <property type="protein sequence ID" value="KAH0562014.1"/>
    <property type="molecule type" value="Genomic_DNA"/>
</dbReference>
<comment type="caution">
    <text evidence="3">The sequence shown here is derived from an EMBL/GenBank/DDBJ whole genome shotgun (WGS) entry which is preliminary data.</text>
</comment>
<evidence type="ECO:0000256" key="1">
    <source>
        <dbReference type="SAM" id="MobiDB-lite"/>
    </source>
</evidence>
<accession>A0A9P8LCW3</accession>
<dbReference type="Proteomes" id="UP000750711">
    <property type="component" value="Unassembled WGS sequence"/>
</dbReference>
<gene>
    <name evidence="3" type="ORF">GP486_003284</name>
</gene>
<sequence length="136" mass="15180">MAGAFSGGAEIFTHNALLHLIGGRHNVLPGAIMFSIFGFVGQGVYNFADARHSEMQQSDFDASRKRSTWENLLNSRWSPVKVLSDEEYERMLEEKLLRLNAEIALIDEDIAKLKAGDKQIRPTDGSEEGGRTISKR</sequence>
<reference evidence="3" key="1">
    <citation type="submission" date="2021-03" db="EMBL/GenBank/DDBJ databases">
        <title>Comparative genomics and phylogenomic investigation of the class Geoglossomycetes provide insights into ecological specialization and systematics.</title>
        <authorList>
            <person name="Melie T."/>
            <person name="Pirro S."/>
            <person name="Miller A.N."/>
            <person name="Quandt A."/>
        </authorList>
    </citation>
    <scope>NUCLEOTIDE SEQUENCE</scope>
    <source>
        <strain evidence="3">CAQ_001_2017</strain>
    </source>
</reference>
<evidence type="ECO:0000313" key="4">
    <source>
        <dbReference type="Proteomes" id="UP000750711"/>
    </source>
</evidence>
<keyword evidence="2" id="KW-1133">Transmembrane helix</keyword>
<keyword evidence="2" id="KW-0472">Membrane</keyword>